<gene>
    <name evidence="3" type="ORF">SCAR479_10582</name>
</gene>
<dbReference type="PANTHER" id="PTHR24148:SF64">
    <property type="entry name" value="HETEROKARYON INCOMPATIBILITY DOMAIN-CONTAINING PROTEIN"/>
    <property type="match status" value="1"/>
</dbReference>
<comment type="caution">
    <text evidence="3">The sequence shown here is derived from an EMBL/GenBank/DDBJ whole genome shotgun (WGS) entry which is preliminary data.</text>
</comment>
<dbReference type="InterPro" id="IPR010730">
    <property type="entry name" value="HET"/>
</dbReference>
<evidence type="ECO:0000313" key="3">
    <source>
        <dbReference type="EMBL" id="KAK9772712.1"/>
    </source>
</evidence>
<feature type="region of interest" description="Disordered" evidence="1">
    <location>
        <begin position="1"/>
        <end position="20"/>
    </location>
</feature>
<accession>A0ABR2XG43</accession>
<proteinExistence type="predicted"/>
<evidence type="ECO:0000259" key="2">
    <source>
        <dbReference type="Pfam" id="PF06985"/>
    </source>
</evidence>
<organism evidence="3 4">
    <name type="scientific">Seiridium cardinale</name>
    <dbReference type="NCBI Taxonomy" id="138064"/>
    <lineage>
        <taxon>Eukaryota</taxon>
        <taxon>Fungi</taxon>
        <taxon>Dikarya</taxon>
        <taxon>Ascomycota</taxon>
        <taxon>Pezizomycotina</taxon>
        <taxon>Sordariomycetes</taxon>
        <taxon>Xylariomycetidae</taxon>
        <taxon>Amphisphaeriales</taxon>
        <taxon>Sporocadaceae</taxon>
        <taxon>Seiridium</taxon>
    </lineage>
</organism>
<feature type="domain" description="Heterokaryon incompatibility" evidence="2">
    <location>
        <begin position="139"/>
        <end position="303"/>
    </location>
</feature>
<evidence type="ECO:0000313" key="4">
    <source>
        <dbReference type="Proteomes" id="UP001465668"/>
    </source>
</evidence>
<dbReference type="Proteomes" id="UP001465668">
    <property type="component" value="Unassembled WGS sequence"/>
</dbReference>
<evidence type="ECO:0000256" key="1">
    <source>
        <dbReference type="SAM" id="MobiDB-lite"/>
    </source>
</evidence>
<feature type="compositionally biased region" description="Basic residues" evidence="1">
    <location>
        <begin position="1"/>
        <end position="13"/>
    </location>
</feature>
<sequence length="756" mass="86229">MLGSLKGRRKRTRGRLDIGRKEKKKAQLAGFEYSELDVSKKEMRLVKLLPGEFNHPIEVEIIHEPLTVTKREGQTLRWSLDEIRAILPDGWTAHETFEDRIIFRDPYGRTSWDHPDATVDRARYDGISPTDTNICSIKYEALSYVWGQGNAEEPLLVRYSRPNSRSNEWRILRIRPLLAEALRHLRYTDRPRTMWIDAICINQDDTEERNEQVHRMGEIFSLAHRVVAWLGPSTPDSQYALGTMGGLSETFEFSRDMHLLGTPGWEGDTVPWDDSQSFDDRVWQAVNNALDRDWFRRLWVLQEIQLASKYSIIKCGVDEISWPRFRRAVALLADKSHTRSSRTSNALSGAEVLCYVTKDLQFDKLVAQTGLKEFSEPRDRIYGVLNLMSPVLARSIPIDYTLSIVKLFRLVFRAWSDLTRRLNLLRFNPILSPPSDNGDVWPSWLPDLNGYANGRLYPFPDIATSAAGQSRAHTVHLSDTELSVAGFHMASISFVEAFDVKTYEDIASLWTRRGPGFEPNVIDPNGETQFDALVQLLTFEYMSASYFERSNGLYLDAKSLKDLIIDLSSRDLSQWSALSDNAMLRGTFGYLEGKVIFTTQDGYVGIGLSSIRPGDKVAVLLGCDFPVILRPLPTGQYQFVSGCLMHGVMYGEAILGSIPPPWQVKVWMQGQYMELKCYNPETEEHAAMDPRLEGIPIPPEWQRKEFTPTPEDPNNCCKFINKVTGEVINYDPRMSIDAINERGLPGQRKVEMIQLV</sequence>
<reference evidence="3 4" key="1">
    <citation type="submission" date="2024-02" db="EMBL/GenBank/DDBJ databases">
        <title>First draft genome assembly of two strains of Seiridium cardinale.</title>
        <authorList>
            <person name="Emiliani G."/>
            <person name="Scali E."/>
        </authorList>
    </citation>
    <scope>NUCLEOTIDE SEQUENCE [LARGE SCALE GENOMIC DNA]</scope>
    <source>
        <strain evidence="3 4">BM-138-000479</strain>
    </source>
</reference>
<dbReference type="InterPro" id="IPR052895">
    <property type="entry name" value="HetReg/Transcr_Mod"/>
</dbReference>
<dbReference type="Pfam" id="PF06985">
    <property type="entry name" value="HET"/>
    <property type="match status" value="1"/>
</dbReference>
<dbReference type="PANTHER" id="PTHR24148">
    <property type="entry name" value="ANKYRIN REPEAT DOMAIN-CONTAINING PROTEIN 39 HOMOLOG-RELATED"/>
    <property type="match status" value="1"/>
</dbReference>
<dbReference type="EMBL" id="JARVKM010000058">
    <property type="protein sequence ID" value="KAK9772712.1"/>
    <property type="molecule type" value="Genomic_DNA"/>
</dbReference>
<dbReference type="Pfam" id="PF26639">
    <property type="entry name" value="Het-6_barrel"/>
    <property type="match status" value="1"/>
</dbReference>
<name>A0ABR2XG43_9PEZI</name>
<protein>
    <submittedName>
        <fullName evidence="3">Heterokaryon incompatibility domain-containing protein</fullName>
    </submittedName>
</protein>
<keyword evidence="4" id="KW-1185">Reference proteome</keyword>